<reference evidence="1 2" key="1">
    <citation type="submission" date="2024-09" db="EMBL/GenBank/DDBJ databases">
        <authorList>
            <person name="Sun Q."/>
            <person name="Mori K."/>
        </authorList>
    </citation>
    <scope>NUCLEOTIDE SEQUENCE [LARGE SCALE GENOMIC DNA]</scope>
    <source>
        <strain evidence="1 2">CECT 7682</strain>
    </source>
</reference>
<evidence type="ECO:0000313" key="1">
    <source>
        <dbReference type="EMBL" id="MFB9211266.1"/>
    </source>
</evidence>
<accession>A0ABV5J367</accession>
<proteinExistence type="predicted"/>
<dbReference type="Proteomes" id="UP001589654">
    <property type="component" value="Unassembled WGS sequence"/>
</dbReference>
<comment type="caution">
    <text evidence="1">The sequence shown here is derived from an EMBL/GenBank/DDBJ whole genome shotgun (WGS) entry which is preliminary data.</text>
</comment>
<sequence>MTGNNGHRIFVNLEGNTKIYLREGESFGVLDANGTDADGAKFELPHPDPDNDGITDYSVWARPVGTPGGSATMTTCATDPDTGEEVCSTESYVAIRSNGNGNSVPKFSNVSKDLLYIYADLDGDGRTERYPLFDEELEDYFWNYDNNGLKVLQLRFYEIPTDVN</sequence>
<dbReference type="EMBL" id="JBHMEW010000045">
    <property type="protein sequence ID" value="MFB9211266.1"/>
    <property type="molecule type" value="Genomic_DNA"/>
</dbReference>
<evidence type="ECO:0000313" key="2">
    <source>
        <dbReference type="Proteomes" id="UP001589654"/>
    </source>
</evidence>
<name>A0ABV5J367_9BACT</name>
<protein>
    <submittedName>
        <fullName evidence="1">Uncharacterized protein</fullName>
    </submittedName>
</protein>
<organism evidence="1 2">
    <name type="scientific">Echinicola jeungdonensis</name>
    <dbReference type="NCBI Taxonomy" id="709343"/>
    <lineage>
        <taxon>Bacteria</taxon>
        <taxon>Pseudomonadati</taxon>
        <taxon>Bacteroidota</taxon>
        <taxon>Cytophagia</taxon>
        <taxon>Cytophagales</taxon>
        <taxon>Cyclobacteriaceae</taxon>
        <taxon>Echinicola</taxon>
    </lineage>
</organism>
<gene>
    <name evidence="1" type="ORF">ACFFUR_05565</name>
</gene>
<keyword evidence="2" id="KW-1185">Reference proteome</keyword>
<dbReference type="RefSeq" id="WP_290249291.1">
    <property type="nucleotide sequence ID" value="NZ_JAUFQT010000002.1"/>
</dbReference>